<keyword evidence="3" id="KW-0274">FAD</keyword>
<proteinExistence type="inferred from homology"/>
<gene>
    <name evidence="6" type="ORF">TGAMA5MH_11035</name>
</gene>
<dbReference type="Pfam" id="PF01565">
    <property type="entry name" value="FAD_binding_4"/>
    <property type="match status" value="1"/>
</dbReference>
<dbReference type="InterPro" id="IPR050416">
    <property type="entry name" value="FAD-linked_Oxidoreductase"/>
</dbReference>
<dbReference type="Gene3D" id="3.30.465.10">
    <property type="match status" value="1"/>
</dbReference>
<dbReference type="Proteomes" id="UP000236546">
    <property type="component" value="Unassembled WGS sequence"/>
</dbReference>
<evidence type="ECO:0000256" key="4">
    <source>
        <dbReference type="ARBA" id="ARBA00023002"/>
    </source>
</evidence>
<name>A0A2K0SUW8_9HYPO</name>
<accession>A0A2K0SUW8</accession>
<sequence>MAWAEASNTGDGFVFDLRDMNTIDISVEHQTVSLGPGSTWISVYKAMDARNLTVPGARMSDVGVGGFLAGGGYPFTSKTPGFGANSVFNYEVVLSDGAIVEANADSHSDLFWALKLAGTNYGIITRFDMNADASTEIWGAVGLYPSTEQTRTEIFPAYEEYSHRNDNTDLFISVGHLKSMGKNMVMTCVVNSAGRPVKPMSPVEPVIYNEKIGHRNEVIQDPIDSLLQTPSRTAWFTLTIKVNIKLFLDFGKIAADVFAPLENAPGFSTILGLQAFPRRFIEGNSGSPVYKTMKESGEDLTLVLIMTNWEDPADDKRMKDATNRLGDW</sequence>
<feature type="domain" description="FAD-binding PCMH-type" evidence="5">
    <location>
        <begin position="1"/>
        <end position="134"/>
    </location>
</feature>
<evidence type="ECO:0000313" key="6">
    <source>
        <dbReference type="EMBL" id="PNP37064.1"/>
    </source>
</evidence>
<evidence type="ECO:0000256" key="3">
    <source>
        <dbReference type="ARBA" id="ARBA00022827"/>
    </source>
</evidence>
<dbReference type="PANTHER" id="PTHR42973">
    <property type="entry name" value="BINDING OXIDOREDUCTASE, PUTATIVE (AFU_ORTHOLOGUE AFUA_1G17690)-RELATED"/>
    <property type="match status" value="1"/>
</dbReference>
<dbReference type="GO" id="GO:0016491">
    <property type="term" value="F:oxidoreductase activity"/>
    <property type="evidence" value="ECO:0007669"/>
    <property type="project" value="UniProtKB-KW"/>
</dbReference>
<evidence type="ECO:0000256" key="2">
    <source>
        <dbReference type="ARBA" id="ARBA00022630"/>
    </source>
</evidence>
<dbReference type="InterPro" id="IPR036318">
    <property type="entry name" value="FAD-bd_PCMH-like_sf"/>
</dbReference>
<dbReference type="SUPFAM" id="SSF56176">
    <property type="entry name" value="FAD-binding/transporter-associated domain-like"/>
    <property type="match status" value="1"/>
</dbReference>
<keyword evidence="4" id="KW-0560">Oxidoreductase</keyword>
<evidence type="ECO:0000256" key="1">
    <source>
        <dbReference type="ARBA" id="ARBA00005466"/>
    </source>
</evidence>
<dbReference type="OrthoDB" id="2151789at2759"/>
<comment type="similarity">
    <text evidence="1">Belongs to the oxygen-dependent FAD-linked oxidoreductase family.</text>
</comment>
<dbReference type="InterPro" id="IPR016166">
    <property type="entry name" value="FAD-bd_PCMH"/>
</dbReference>
<dbReference type="GO" id="GO:0071949">
    <property type="term" value="F:FAD binding"/>
    <property type="evidence" value="ECO:0007669"/>
    <property type="project" value="InterPro"/>
</dbReference>
<dbReference type="AlphaFoldDB" id="A0A2K0SUW8"/>
<dbReference type="PROSITE" id="PS51387">
    <property type="entry name" value="FAD_PCMH"/>
    <property type="match status" value="1"/>
</dbReference>
<dbReference type="InterPro" id="IPR016169">
    <property type="entry name" value="FAD-bd_PCMH_sub2"/>
</dbReference>
<evidence type="ECO:0000259" key="5">
    <source>
        <dbReference type="PROSITE" id="PS51387"/>
    </source>
</evidence>
<organism evidence="6 7">
    <name type="scientific">Trichoderma gamsii</name>
    <dbReference type="NCBI Taxonomy" id="398673"/>
    <lineage>
        <taxon>Eukaryota</taxon>
        <taxon>Fungi</taxon>
        <taxon>Dikarya</taxon>
        <taxon>Ascomycota</taxon>
        <taxon>Pezizomycotina</taxon>
        <taxon>Sordariomycetes</taxon>
        <taxon>Hypocreomycetidae</taxon>
        <taxon>Hypocreales</taxon>
        <taxon>Hypocreaceae</taxon>
        <taxon>Trichoderma</taxon>
    </lineage>
</organism>
<dbReference type="InterPro" id="IPR006094">
    <property type="entry name" value="Oxid_FAD_bind_N"/>
</dbReference>
<protein>
    <recommendedName>
        <fullName evidence="5">FAD-binding PCMH-type domain-containing protein</fullName>
    </recommendedName>
</protein>
<dbReference type="PANTHER" id="PTHR42973:SF54">
    <property type="entry name" value="FAD-BINDING PCMH-TYPE DOMAIN-CONTAINING PROTEIN"/>
    <property type="match status" value="1"/>
</dbReference>
<dbReference type="EMBL" id="MTYH01000205">
    <property type="protein sequence ID" value="PNP37064.1"/>
    <property type="molecule type" value="Genomic_DNA"/>
</dbReference>
<reference evidence="6 7" key="1">
    <citation type="submission" date="2017-02" db="EMBL/GenBank/DDBJ databases">
        <title>Genomes of Trichoderma spp. with biocontrol activity.</title>
        <authorList>
            <person name="Gardiner D."/>
            <person name="Kazan K."/>
            <person name="Vos C."/>
            <person name="Harvey P."/>
        </authorList>
    </citation>
    <scope>NUCLEOTIDE SEQUENCE [LARGE SCALE GENOMIC DNA]</scope>
    <source>
        <strain evidence="6 7">A5MH</strain>
    </source>
</reference>
<comment type="caution">
    <text evidence="6">The sequence shown here is derived from an EMBL/GenBank/DDBJ whole genome shotgun (WGS) entry which is preliminary data.</text>
</comment>
<keyword evidence="2" id="KW-0285">Flavoprotein</keyword>
<evidence type="ECO:0000313" key="7">
    <source>
        <dbReference type="Proteomes" id="UP000236546"/>
    </source>
</evidence>